<dbReference type="GO" id="GO:0008270">
    <property type="term" value="F:zinc ion binding"/>
    <property type="evidence" value="ECO:0007669"/>
    <property type="project" value="UniProtKB-KW"/>
</dbReference>
<keyword evidence="2 4" id="KW-0863">Zinc-finger</keyword>
<feature type="domain" description="C3H1-type" evidence="6">
    <location>
        <begin position="380"/>
        <end position="408"/>
    </location>
</feature>
<evidence type="ECO:0000313" key="7">
    <source>
        <dbReference type="EMBL" id="GJC89525.1"/>
    </source>
</evidence>
<name>A0AA37GY96_9PEZI</name>
<dbReference type="AlphaFoldDB" id="A0AA37GY96"/>
<comment type="caution">
    <text evidence="7">The sequence shown here is derived from an EMBL/GenBank/DDBJ whole genome shotgun (WGS) entry which is preliminary data.</text>
</comment>
<dbReference type="Pfam" id="PF25542">
    <property type="entry name" value="zf-CCCH_12"/>
    <property type="match status" value="1"/>
</dbReference>
<feature type="compositionally biased region" description="Low complexity" evidence="5">
    <location>
        <begin position="324"/>
        <end position="333"/>
    </location>
</feature>
<evidence type="ECO:0000256" key="4">
    <source>
        <dbReference type="PROSITE-ProRule" id="PRU00723"/>
    </source>
</evidence>
<evidence type="ECO:0000256" key="2">
    <source>
        <dbReference type="ARBA" id="ARBA00022771"/>
    </source>
</evidence>
<feature type="region of interest" description="Disordered" evidence="5">
    <location>
        <begin position="271"/>
        <end position="334"/>
    </location>
</feature>
<dbReference type="PANTHER" id="PTHR37543:SF1">
    <property type="entry name" value="CCCH ZINC FINGER DNA BINDING PROTEIN (AFU_ORTHOLOGUE AFUA_5G12760)"/>
    <property type="match status" value="1"/>
</dbReference>
<keyword evidence="8" id="KW-1185">Reference proteome</keyword>
<sequence length="432" mass="48477">MDGSNNLSQYAQQFEIFRHQDQARERMIGELLTRYEHLQRAYQEKCDDYSNEVESRRWWQTKAQTRDGEMQALRKTMRSNSFILVVIDGDGAVFQDSLLKAGRDGGSEAGHLLYNEIMNYVNKAYLQQPSQDWSVVVQVMLNLDGLAKRLHASGIIPNTAAERTLADFGHGFSRAQPLFNFVDVGHGKEAADHKIRETLRLMIRNNQCKHIFFGPCHDNGYLPVLEPYNVDPKINSRLTLIETTAAEEGFKNLTFGRITFHSIFRSEKLPERMRRSDSGIPHSSPRANGAGSNGDGGLPVRTSPKGGQSPRFASPQFSDRGAATTSSWSTVSTGKTIDISSKKTSPKKYYLLNVNSQRVDEQLLRVDPTVEEQFKERAQKSGKNLCNNYHLHGDCRAGDTCVFLHGAKLSPGELTLLRKKVGTGDPHTLRSC</sequence>
<proteinExistence type="predicted"/>
<dbReference type="Pfam" id="PF25540">
    <property type="entry name" value="DUF7923"/>
    <property type="match status" value="1"/>
</dbReference>
<dbReference type="InterPro" id="IPR000571">
    <property type="entry name" value="Znf_CCCH"/>
</dbReference>
<gene>
    <name evidence="7" type="ORF">ColLi_12363</name>
</gene>
<dbReference type="PROSITE" id="PS50103">
    <property type="entry name" value="ZF_C3H1"/>
    <property type="match status" value="1"/>
</dbReference>
<evidence type="ECO:0000256" key="1">
    <source>
        <dbReference type="ARBA" id="ARBA00022723"/>
    </source>
</evidence>
<evidence type="ECO:0000313" key="8">
    <source>
        <dbReference type="Proteomes" id="UP001055172"/>
    </source>
</evidence>
<keyword evidence="1 4" id="KW-0479">Metal-binding</keyword>
<dbReference type="PANTHER" id="PTHR37543">
    <property type="entry name" value="CCCH ZINC FINGER DNA BINDING PROTEIN (AFU_ORTHOLOGUE AFUA_5G12760)"/>
    <property type="match status" value="1"/>
</dbReference>
<reference evidence="7 8" key="1">
    <citation type="submission" date="2021-07" db="EMBL/GenBank/DDBJ databases">
        <title>Genome data of Colletotrichum spaethianum.</title>
        <authorList>
            <person name="Utami Y.D."/>
            <person name="Hiruma K."/>
        </authorList>
    </citation>
    <scope>NUCLEOTIDE SEQUENCE [LARGE SCALE GENOMIC DNA]</scope>
    <source>
        <strain evidence="7 8">MAFF 242679</strain>
    </source>
</reference>
<protein>
    <recommendedName>
        <fullName evidence="6">C3H1-type domain-containing protein</fullName>
    </recommendedName>
</protein>
<keyword evidence="3 4" id="KW-0862">Zinc</keyword>
<evidence type="ECO:0000259" key="6">
    <source>
        <dbReference type="PROSITE" id="PS50103"/>
    </source>
</evidence>
<feature type="zinc finger region" description="C3H1-type" evidence="4">
    <location>
        <begin position="380"/>
        <end position="408"/>
    </location>
</feature>
<dbReference type="EMBL" id="BPPX01000042">
    <property type="protein sequence ID" value="GJC89525.1"/>
    <property type="molecule type" value="Genomic_DNA"/>
</dbReference>
<dbReference type="SMART" id="SM00356">
    <property type="entry name" value="ZnF_C3H1"/>
    <property type="match status" value="1"/>
</dbReference>
<accession>A0AA37GY96</accession>
<evidence type="ECO:0000256" key="3">
    <source>
        <dbReference type="ARBA" id="ARBA00022833"/>
    </source>
</evidence>
<evidence type="ECO:0000256" key="5">
    <source>
        <dbReference type="SAM" id="MobiDB-lite"/>
    </source>
</evidence>
<dbReference type="InterPro" id="IPR057683">
    <property type="entry name" value="DUF7923"/>
</dbReference>
<dbReference type="Proteomes" id="UP001055172">
    <property type="component" value="Unassembled WGS sequence"/>
</dbReference>
<dbReference type="SUPFAM" id="SSF90229">
    <property type="entry name" value="CCCH zinc finger"/>
    <property type="match status" value="1"/>
</dbReference>
<organism evidence="7 8">
    <name type="scientific">Colletotrichum liriopes</name>
    <dbReference type="NCBI Taxonomy" id="708192"/>
    <lineage>
        <taxon>Eukaryota</taxon>
        <taxon>Fungi</taxon>
        <taxon>Dikarya</taxon>
        <taxon>Ascomycota</taxon>
        <taxon>Pezizomycotina</taxon>
        <taxon>Sordariomycetes</taxon>
        <taxon>Hypocreomycetidae</taxon>
        <taxon>Glomerellales</taxon>
        <taxon>Glomerellaceae</taxon>
        <taxon>Colletotrichum</taxon>
        <taxon>Colletotrichum spaethianum species complex</taxon>
    </lineage>
</organism>
<dbReference type="InterPro" id="IPR036855">
    <property type="entry name" value="Znf_CCCH_sf"/>
</dbReference>